<proteinExistence type="predicted"/>
<evidence type="ECO:0000313" key="2">
    <source>
        <dbReference type="Proteomes" id="UP001277972"/>
    </source>
</evidence>
<evidence type="ECO:0000313" key="1">
    <source>
        <dbReference type="EMBL" id="MDX8045983.1"/>
    </source>
</evidence>
<accession>A0ACC6M503</accession>
<protein>
    <submittedName>
        <fullName evidence="1">Uncharacterized protein</fullName>
    </submittedName>
</protein>
<reference evidence="1" key="1">
    <citation type="submission" date="2023-11" db="EMBL/GenBank/DDBJ databases">
        <title>Gracilibacillus pellucida a moderately halophilic bacterium isolated from saline soil in Xinjiang province.</title>
        <authorList>
            <person name="Zhang Z."/>
            <person name="Tan F."/>
            <person name="Wang Y."/>
            <person name="Xia M."/>
        </authorList>
    </citation>
    <scope>NUCLEOTIDE SEQUENCE</scope>
    <source>
        <strain evidence="1">S3-1-1</strain>
    </source>
</reference>
<organism evidence="1 2">
    <name type="scientific">Gracilibacillus pellucidus</name>
    <dbReference type="NCBI Taxonomy" id="3095368"/>
    <lineage>
        <taxon>Bacteria</taxon>
        <taxon>Bacillati</taxon>
        <taxon>Bacillota</taxon>
        <taxon>Bacilli</taxon>
        <taxon>Bacillales</taxon>
        <taxon>Bacillaceae</taxon>
        <taxon>Gracilibacillus</taxon>
    </lineage>
</organism>
<dbReference type="EMBL" id="JAWZSR010000004">
    <property type="protein sequence ID" value="MDX8045983.1"/>
    <property type="molecule type" value="Genomic_DNA"/>
</dbReference>
<keyword evidence="2" id="KW-1185">Reference proteome</keyword>
<comment type="caution">
    <text evidence="1">The sequence shown here is derived from an EMBL/GenBank/DDBJ whole genome shotgun (WGS) entry which is preliminary data.</text>
</comment>
<dbReference type="Proteomes" id="UP001277972">
    <property type="component" value="Unassembled WGS sequence"/>
</dbReference>
<name>A0ACC6M503_9BACI</name>
<gene>
    <name evidence="1" type="ORF">SH601_08275</name>
</gene>
<sequence length="115" mass="13394">MLYIISTIIIIAIVLLILSFFMQDKFKQLEDQFEQFSISSLQETYQLKKKIQVLEEELLMDDLSVEQSIRPTTNSSTQMIERVKELYQQGHDTAYIAAQVNVNEYDVVSIINNVK</sequence>